<dbReference type="GO" id="GO:0005634">
    <property type="term" value="C:nucleus"/>
    <property type="evidence" value="ECO:0007669"/>
    <property type="project" value="TreeGrafter"/>
</dbReference>
<dbReference type="Gene3D" id="1.20.5.430">
    <property type="match status" value="1"/>
</dbReference>
<keyword evidence="4" id="KW-1185">Reference proteome</keyword>
<gene>
    <name evidence="3" type="ORF">HETIRDRAFT_247841</name>
</gene>
<protein>
    <recommendedName>
        <fullName evidence="5">Heat shock factor binding protein 1</fullName>
    </recommendedName>
</protein>
<comment type="similarity">
    <text evidence="1">Belongs to the HSBP1 family.</text>
</comment>
<evidence type="ECO:0000313" key="3">
    <source>
        <dbReference type="EMBL" id="ETW82771.1"/>
    </source>
</evidence>
<dbReference type="RefSeq" id="XP_009545096.1">
    <property type="nucleotide sequence ID" value="XM_009546801.1"/>
</dbReference>
<dbReference type="GeneID" id="20669206"/>
<dbReference type="STRING" id="747525.W4KCI4"/>
<dbReference type="InParanoid" id="W4KCI4"/>
<feature type="non-terminal residue" evidence="3">
    <location>
        <position position="1"/>
    </location>
</feature>
<evidence type="ECO:0000256" key="1">
    <source>
        <dbReference type="ARBA" id="ARBA00006349"/>
    </source>
</evidence>
<feature type="region of interest" description="Disordered" evidence="2">
    <location>
        <begin position="1"/>
        <end position="50"/>
    </location>
</feature>
<reference evidence="3 4" key="1">
    <citation type="journal article" date="2012" name="New Phytol.">
        <title>Insight into trade-off between wood decay and parasitism from the genome of a fungal forest pathogen.</title>
        <authorList>
            <person name="Olson A."/>
            <person name="Aerts A."/>
            <person name="Asiegbu F."/>
            <person name="Belbahri L."/>
            <person name="Bouzid O."/>
            <person name="Broberg A."/>
            <person name="Canback B."/>
            <person name="Coutinho P.M."/>
            <person name="Cullen D."/>
            <person name="Dalman K."/>
            <person name="Deflorio G."/>
            <person name="van Diepen L.T."/>
            <person name="Dunand C."/>
            <person name="Duplessis S."/>
            <person name="Durling M."/>
            <person name="Gonthier P."/>
            <person name="Grimwood J."/>
            <person name="Fossdal C.G."/>
            <person name="Hansson D."/>
            <person name="Henrissat B."/>
            <person name="Hietala A."/>
            <person name="Himmelstrand K."/>
            <person name="Hoffmeister D."/>
            <person name="Hogberg N."/>
            <person name="James T.Y."/>
            <person name="Karlsson M."/>
            <person name="Kohler A."/>
            <person name="Kues U."/>
            <person name="Lee Y.H."/>
            <person name="Lin Y.C."/>
            <person name="Lind M."/>
            <person name="Lindquist E."/>
            <person name="Lombard V."/>
            <person name="Lucas S."/>
            <person name="Lunden K."/>
            <person name="Morin E."/>
            <person name="Murat C."/>
            <person name="Park J."/>
            <person name="Raffaello T."/>
            <person name="Rouze P."/>
            <person name="Salamov A."/>
            <person name="Schmutz J."/>
            <person name="Solheim H."/>
            <person name="Stahlberg J."/>
            <person name="Velez H."/>
            <person name="de Vries R.P."/>
            <person name="Wiebenga A."/>
            <person name="Woodward S."/>
            <person name="Yakovlev I."/>
            <person name="Garbelotto M."/>
            <person name="Martin F."/>
            <person name="Grigoriev I.V."/>
            <person name="Stenlid J."/>
        </authorList>
    </citation>
    <scope>NUCLEOTIDE SEQUENCE [LARGE SCALE GENOMIC DNA]</scope>
    <source>
        <strain evidence="3 4">TC 32-1</strain>
    </source>
</reference>
<organism evidence="3 4">
    <name type="scientific">Heterobasidion irregulare (strain TC 32-1)</name>
    <dbReference type="NCBI Taxonomy" id="747525"/>
    <lineage>
        <taxon>Eukaryota</taxon>
        <taxon>Fungi</taxon>
        <taxon>Dikarya</taxon>
        <taxon>Basidiomycota</taxon>
        <taxon>Agaricomycotina</taxon>
        <taxon>Agaricomycetes</taxon>
        <taxon>Russulales</taxon>
        <taxon>Bondarzewiaceae</taxon>
        <taxon>Heterobasidion</taxon>
        <taxon>Heterobasidion annosum species complex</taxon>
    </lineage>
</organism>
<dbReference type="GO" id="GO:0070370">
    <property type="term" value="P:cellular heat acclimation"/>
    <property type="evidence" value="ECO:0007669"/>
    <property type="project" value="TreeGrafter"/>
</dbReference>
<dbReference type="OrthoDB" id="4159489at2759"/>
<name>W4KCI4_HETIT</name>
<dbReference type="eggNOG" id="ENOG502SFPH">
    <property type="taxonomic scope" value="Eukaryota"/>
</dbReference>
<feature type="non-terminal residue" evidence="3">
    <location>
        <position position="111"/>
    </location>
</feature>
<accession>W4KCI4</accession>
<evidence type="ECO:0008006" key="5">
    <source>
        <dbReference type="Google" id="ProtNLM"/>
    </source>
</evidence>
<dbReference type="HOGENOM" id="CLU_153376_0_0_1"/>
<dbReference type="Pfam" id="PF06825">
    <property type="entry name" value="HSBP1"/>
    <property type="match status" value="1"/>
</dbReference>
<evidence type="ECO:0000256" key="2">
    <source>
        <dbReference type="SAM" id="MobiDB-lite"/>
    </source>
</evidence>
<dbReference type="PANTHER" id="PTHR19424:SF0">
    <property type="entry name" value="HEAT SHOCK FACTOR BINDING PROTEIN 1"/>
    <property type="match status" value="1"/>
</dbReference>
<dbReference type="GO" id="GO:0005829">
    <property type="term" value="C:cytosol"/>
    <property type="evidence" value="ECO:0007669"/>
    <property type="project" value="TreeGrafter"/>
</dbReference>
<dbReference type="PANTHER" id="PTHR19424">
    <property type="entry name" value="HEAT SHOCK FACTOR BINDING PROTEIN 1"/>
    <property type="match status" value="1"/>
</dbReference>
<evidence type="ECO:0000313" key="4">
    <source>
        <dbReference type="Proteomes" id="UP000030671"/>
    </source>
</evidence>
<dbReference type="InterPro" id="IPR009643">
    <property type="entry name" value="HS1-bd"/>
</dbReference>
<dbReference type="GO" id="GO:0003714">
    <property type="term" value="F:transcription corepressor activity"/>
    <property type="evidence" value="ECO:0007669"/>
    <property type="project" value="InterPro"/>
</dbReference>
<dbReference type="KEGG" id="hir:HETIRDRAFT_247841"/>
<sequence length="111" mass="11846">SPTALPLKVTPANTPSKISNNERKNLETPPAGSSPLKQAGLSDPSDISSPHELTAFVETLLEQLDAKFDDMSSQILDRMMQMSSRVDALEASIQDIINGDISTQSNPPTPG</sequence>
<dbReference type="AlphaFoldDB" id="W4KCI4"/>
<proteinExistence type="inferred from homology"/>
<dbReference type="Proteomes" id="UP000030671">
    <property type="component" value="Unassembled WGS sequence"/>
</dbReference>
<dbReference type="EMBL" id="KI925457">
    <property type="protein sequence ID" value="ETW82771.1"/>
    <property type="molecule type" value="Genomic_DNA"/>
</dbReference>